<reference evidence="2" key="1">
    <citation type="submission" date="2019-09" db="EMBL/GenBank/DDBJ databases">
        <title>Comparative Genomics of Leptospira interrogans Reveals Genome Plasticity - A Common Adaptive Strategy for Survival in Various Hosts.</title>
        <authorList>
            <person name="Ramli S.R."/>
            <person name="Bunk B."/>
            <person name="Goris M."/>
            <person name="Bhuju S."/>
            <person name="Jarek M."/>
            <person name="Sproer C."/>
            <person name="Mustakim S."/>
            <person name="Strommenger B."/>
            <person name="Pessler F."/>
        </authorList>
    </citation>
    <scope>NUCLEOTIDE SEQUENCE</scope>
    <source>
        <strain evidence="2">782</strain>
    </source>
</reference>
<dbReference type="EMBL" id="CP043885">
    <property type="protein sequence ID" value="QOI44836.1"/>
    <property type="molecule type" value="Genomic_DNA"/>
</dbReference>
<name>A0AAP9WF75_LEPIR</name>
<accession>A0AAP9WF75</accession>
<dbReference type="Proteomes" id="UP000663124">
    <property type="component" value="Chromosome 2"/>
</dbReference>
<keyword evidence="1" id="KW-0812">Transmembrane</keyword>
<keyword evidence="1" id="KW-0472">Membrane</keyword>
<evidence type="ECO:0000313" key="3">
    <source>
        <dbReference type="Proteomes" id="UP000663124"/>
    </source>
</evidence>
<organism evidence="2 3">
    <name type="scientific">Leptospira interrogans serovar Canicola</name>
    <dbReference type="NCBI Taxonomy" id="211880"/>
    <lineage>
        <taxon>Bacteria</taxon>
        <taxon>Pseudomonadati</taxon>
        <taxon>Spirochaetota</taxon>
        <taxon>Spirochaetia</taxon>
        <taxon>Leptospirales</taxon>
        <taxon>Leptospiraceae</taxon>
        <taxon>Leptospira</taxon>
    </lineage>
</organism>
<sequence>MVVPTFKESICKVQISAFFKIMSSLRQTHVDLLFVCKIVFLLMFIKLNTVNLYYQPISTKSIKVVEKFHSSD</sequence>
<evidence type="ECO:0000313" key="2">
    <source>
        <dbReference type="EMBL" id="QOI44836.1"/>
    </source>
</evidence>
<dbReference type="AlphaFoldDB" id="A0AAP9WF75"/>
<gene>
    <name evidence="2" type="ORF">Lepto782_21750</name>
</gene>
<protein>
    <submittedName>
        <fullName evidence="2">Uncharacterized protein</fullName>
    </submittedName>
</protein>
<proteinExistence type="predicted"/>
<evidence type="ECO:0000256" key="1">
    <source>
        <dbReference type="SAM" id="Phobius"/>
    </source>
</evidence>
<feature type="transmembrane region" description="Helical" evidence="1">
    <location>
        <begin position="32"/>
        <end position="54"/>
    </location>
</feature>
<keyword evidence="1" id="KW-1133">Transmembrane helix</keyword>